<name>H5TQ69_GORO1</name>
<dbReference type="InterPro" id="IPR001789">
    <property type="entry name" value="Sig_transdc_resp-reg_receiver"/>
</dbReference>
<feature type="modified residue" description="4-aspartylphosphate" evidence="6">
    <location>
        <position position="52"/>
    </location>
</feature>
<dbReference type="PROSITE" id="PS51755">
    <property type="entry name" value="OMPR_PHOB"/>
    <property type="match status" value="1"/>
</dbReference>
<dbReference type="GO" id="GO:0000156">
    <property type="term" value="F:phosphorelay response regulator activity"/>
    <property type="evidence" value="ECO:0007669"/>
    <property type="project" value="TreeGrafter"/>
</dbReference>
<keyword evidence="4 7" id="KW-0238">DNA-binding</keyword>
<evidence type="ECO:0000259" key="8">
    <source>
        <dbReference type="PROSITE" id="PS50110"/>
    </source>
</evidence>
<evidence type="ECO:0000256" key="3">
    <source>
        <dbReference type="ARBA" id="ARBA00023015"/>
    </source>
</evidence>
<dbReference type="InterPro" id="IPR036388">
    <property type="entry name" value="WH-like_DNA-bd_sf"/>
</dbReference>
<evidence type="ECO:0000256" key="6">
    <source>
        <dbReference type="PROSITE-ProRule" id="PRU00169"/>
    </source>
</evidence>
<sequence length="228" mass="24553">MGVVRIAVVEDDDGVAGAIVAGLRRFGHEPTRYSVGADLLLHHNEFDFVLLDLGLPDQDGLEVLRQLRQVSALPVIVLTARGDERSVVRGLRLGADDYLVKPARFAELVARIESVSRRAARTEPDAAQRIVISGDVVVDLDARVATVAGHDIELTAKEFDILAVLVRGAGAAVSRAALMDQVWGDAFVAVSRSLDVHMTGLRTKLGRPGLIATVRGFGYRWDGVIDDA</sequence>
<dbReference type="STRING" id="1108044.GOOTI_170_00940"/>
<dbReference type="InterPro" id="IPR001867">
    <property type="entry name" value="OmpR/PhoB-type_DNA-bd"/>
</dbReference>
<dbReference type="SUPFAM" id="SSF46894">
    <property type="entry name" value="C-terminal effector domain of the bipartite response regulators"/>
    <property type="match status" value="1"/>
</dbReference>
<dbReference type="InterPro" id="IPR011006">
    <property type="entry name" value="CheY-like_superfamily"/>
</dbReference>
<dbReference type="GO" id="GO:0006355">
    <property type="term" value="P:regulation of DNA-templated transcription"/>
    <property type="evidence" value="ECO:0007669"/>
    <property type="project" value="InterPro"/>
</dbReference>
<dbReference type="InterPro" id="IPR039420">
    <property type="entry name" value="WalR-like"/>
</dbReference>
<dbReference type="PROSITE" id="PS50110">
    <property type="entry name" value="RESPONSE_REGULATORY"/>
    <property type="match status" value="1"/>
</dbReference>
<dbReference type="SUPFAM" id="SSF52172">
    <property type="entry name" value="CheY-like"/>
    <property type="match status" value="1"/>
</dbReference>
<protein>
    <submittedName>
        <fullName evidence="10">Two-component response regulator</fullName>
    </submittedName>
</protein>
<evidence type="ECO:0000256" key="5">
    <source>
        <dbReference type="ARBA" id="ARBA00023163"/>
    </source>
</evidence>
<proteinExistence type="predicted"/>
<evidence type="ECO:0000256" key="1">
    <source>
        <dbReference type="ARBA" id="ARBA00022553"/>
    </source>
</evidence>
<evidence type="ECO:0000313" key="10">
    <source>
        <dbReference type="EMBL" id="GAB35627.1"/>
    </source>
</evidence>
<accession>H5TQ69</accession>
<keyword evidence="5" id="KW-0804">Transcription</keyword>
<dbReference type="Proteomes" id="UP000005038">
    <property type="component" value="Unassembled WGS sequence"/>
</dbReference>
<dbReference type="SMART" id="SM00448">
    <property type="entry name" value="REC"/>
    <property type="match status" value="1"/>
</dbReference>
<keyword evidence="2" id="KW-0902">Two-component regulatory system</keyword>
<dbReference type="AlphaFoldDB" id="H5TQ69"/>
<dbReference type="SMART" id="SM00862">
    <property type="entry name" value="Trans_reg_C"/>
    <property type="match status" value="1"/>
</dbReference>
<evidence type="ECO:0000313" key="11">
    <source>
        <dbReference type="Proteomes" id="UP000005038"/>
    </source>
</evidence>
<comment type="caution">
    <text evidence="10">The sequence shown here is derived from an EMBL/GenBank/DDBJ whole genome shotgun (WGS) entry which is preliminary data.</text>
</comment>
<dbReference type="PANTHER" id="PTHR48111">
    <property type="entry name" value="REGULATOR OF RPOS"/>
    <property type="match status" value="1"/>
</dbReference>
<dbReference type="Pfam" id="PF00072">
    <property type="entry name" value="Response_reg"/>
    <property type="match status" value="1"/>
</dbReference>
<keyword evidence="3" id="KW-0805">Transcription regulation</keyword>
<keyword evidence="1 6" id="KW-0597">Phosphoprotein</keyword>
<keyword evidence="11" id="KW-1185">Reference proteome</keyword>
<dbReference type="InterPro" id="IPR016032">
    <property type="entry name" value="Sig_transdc_resp-reg_C-effctor"/>
</dbReference>
<evidence type="ECO:0000259" key="9">
    <source>
        <dbReference type="PROSITE" id="PS51755"/>
    </source>
</evidence>
<dbReference type="CDD" id="cd00383">
    <property type="entry name" value="trans_reg_C"/>
    <property type="match status" value="1"/>
</dbReference>
<feature type="domain" description="OmpR/PhoB-type" evidence="9">
    <location>
        <begin position="128"/>
        <end position="223"/>
    </location>
</feature>
<evidence type="ECO:0000256" key="2">
    <source>
        <dbReference type="ARBA" id="ARBA00023012"/>
    </source>
</evidence>
<dbReference type="Gene3D" id="6.10.250.690">
    <property type="match status" value="1"/>
</dbReference>
<dbReference type="Pfam" id="PF00486">
    <property type="entry name" value="Trans_reg_C"/>
    <property type="match status" value="1"/>
</dbReference>
<dbReference type="GO" id="GO:0000976">
    <property type="term" value="F:transcription cis-regulatory region binding"/>
    <property type="evidence" value="ECO:0007669"/>
    <property type="project" value="TreeGrafter"/>
</dbReference>
<reference evidence="10" key="1">
    <citation type="submission" date="2012-02" db="EMBL/GenBank/DDBJ databases">
        <title>Whole genome shotgun sequence of Gordonia otitidis NBRC 100426.</title>
        <authorList>
            <person name="Yoshida I."/>
            <person name="Hosoyama A."/>
            <person name="Tsuchikane K."/>
            <person name="Katsumata H."/>
            <person name="Yamazaki S."/>
            <person name="Fujita N."/>
        </authorList>
    </citation>
    <scope>NUCLEOTIDE SEQUENCE [LARGE SCALE GENOMIC DNA]</scope>
    <source>
        <strain evidence="10">NBRC 100426</strain>
    </source>
</reference>
<dbReference type="GO" id="GO:0005829">
    <property type="term" value="C:cytosol"/>
    <property type="evidence" value="ECO:0007669"/>
    <property type="project" value="TreeGrafter"/>
</dbReference>
<evidence type="ECO:0000256" key="4">
    <source>
        <dbReference type="ARBA" id="ARBA00023125"/>
    </source>
</evidence>
<evidence type="ECO:0000256" key="7">
    <source>
        <dbReference type="PROSITE-ProRule" id="PRU01091"/>
    </source>
</evidence>
<dbReference type="PANTHER" id="PTHR48111:SF1">
    <property type="entry name" value="TWO-COMPONENT RESPONSE REGULATOR ORR33"/>
    <property type="match status" value="1"/>
</dbReference>
<dbReference type="Gene3D" id="3.40.50.2300">
    <property type="match status" value="1"/>
</dbReference>
<dbReference type="EMBL" id="BAFB01000170">
    <property type="protein sequence ID" value="GAB35627.1"/>
    <property type="molecule type" value="Genomic_DNA"/>
</dbReference>
<feature type="DNA-binding region" description="OmpR/PhoB-type" evidence="7">
    <location>
        <begin position="128"/>
        <end position="223"/>
    </location>
</feature>
<organism evidence="10 11">
    <name type="scientific">Gordonia otitidis (strain DSM 44809 / CCUG 52243 / JCM 12355 / NBRC 100426 / IFM 10032)</name>
    <dbReference type="NCBI Taxonomy" id="1108044"/>
    <lineage>
        <taxon>Bacteria</taxon>
        <taxon>Bacillati</taxon>
        <taxon>Actinomycetota</taxon>
        <taxon>Actinomycetes</taxon>
        <taxon>Mycobacteriales</taxon>
        <taxon>Gordoniaceae</taxon>
        <taxon>Gordonia</taxon>
    </lineage>
</organism>
<dbReference type="Gene3D" id="1.10.10.10">
    <property type="entry name" value="Winged helix-like DNA-binding domain superfamily/Winged helix DNA-binding domain"/>
    <property type="match status" value="1"/>
</dbReference>
<dbReference type="GO" id="GO:0032993">
    <property type="term" value="C:protein-DNA complex"/>
    <property type="evidence" value="ECO:0007669"/>
    <property type="project" value="TreeGrafter"/>
</dbReference>
<feature type="domain" description="Response regulatory" evidence="8">
    <location>
        <begin position="5"/>
        <end position="116"/>
    </location>
</feature>
<gene>
    <name evidence="10" type="ORF">GOOTI_170_00940</name>
</gene>